<name>A0A0C1Z6C9_9VIBR</name>
<dbReference type="AlphaFoldDB" id="A0A0C1Z6C9"/>
<dbReference type="RefSeq" id="WP_020196722.1">
    <property type="nucleotide sequence ID" value="NZ_BAOH01000068.1"/>
</dbReference>
<gene>
    <name evidence="1" type="ORF">H735_17805</name>
</gene>
<comment type="caution">
    <text evidence="1">The sequence shown here is derived from an EMBL/GenBank/DDBJ whole genome shotgun (WGS) entry which is preliminary data.</text>
</comment>
<dbReference type="EMBL" id="JPRD01000029">
    <property type="protein sequence ID" value="KIF51734.1"/>
    <property type="molecule type" value="Genomic_DNA"/>
</dbReference>
<evidence type="ECO:0008006" key="3">
    <source>
        <dbReference type="Google" id="ProtNLM"/>
    </source>
</evidence>
<dbReference type="PATRIC" id="fig|1229493.5.peg.2719"/>
<accession>A0A0C1Z6C9</accession>
<reference evidence="1 2" key="1">
    <citation type="submission" date="2014-07" db="EMBL/GenBank/DDBJ databases">
        <title>Unique and conserved regions in Vibrio harveyi and related species in comparison with the shrimp pathogen Vibrio harveyi CAIM 1792.</title>
        <authorList>
            <person name="Espinoza-Valles I."/>
            <person name="Vora G."/>
            <person name="Leekitcharoenphon P."/>
            <person name="Ussery D."/>
            <person name="Hoj L."/>
            <person name="Gomez-Gil B."/>
        </authorList>
    </citation>
    <scope>NUCLEOTIDE SEQUENCE [LARGE SCALE GENOMIC DNA]</scope>
    <source>
        <strain evidence="2">CAIM 1854 / LMG 25443</strain>
    </source>
</reference>
<protein>
    <recommendedName>
        <fullName evidence="3">Integrase</fullName>
    </recommendedName>
</protein>
<organism evidence="1 2">
    <name type="scientific">Vibrio owensii CAIM 1854 = LMG 25443</name>
    <dbReference type="NCBI Taxonomy" id="1229493"/>
    <lineage>
        <taxon>Bacteria</taxon>
        <taxon>Pseudomonadati</taxon>
        <taxon>Pseudomonadota</taxon>
        <taxon>Gammaproteobacteria</taxon>
        <taxon>Vibrionales</taxon>
        <taxon>Vibrionaceae</taxon>
        <taxon>Vibrio</taxon>
    </lineage>
</organism>
<evidence type="ECO:0000313" key="2">
    <source>
        <dbReference type="Proteomes" id="UP000031586"/>
    </source>
</evidence>
<evidence type="ECO:0000313" key="1">
    <source>
        <dbReference type="EMBL" id="KIF51734.1"/>
    </source>
</evidence>
<proteinExistence type="predicted"/>
<sequence>MEQLSKRTIVHNKNKLLFLNIEESDHVLLQTLSPLIEQLNNGKSSIVFYAKLMYVYSDVFDDRVSETSIKLGHVTDFLGRFLKSIKDGILVDVSPATFDGYLNFSRKCLRFLSSKFGIGDYHKKKRLIDIYIPFDAVDLPTIDSDKADYYSWWVIKSKSGKERFLDLTYIWKNEGADAARQLEKYTNSVLGGFKALENHLPLFSAYFLYLSSVEGLNYFDLKSNSDVSDDIWRGFCAHFFKKNVESGNCLMTTKKRWNDGSPALFYTLFETGFFARPNIDITYIPTEYKTGSEAKIKKIKDAPTGEIIQVKEKLLTDVPIYLTDDEAIESIFDDIEDDYNIVINWAKNQFNDLWARYSDNNHKFKFEDIELSRDEFRVKYRLNCYERLIDSNGNIRKVYSSKTSLAESFGMPTSYFEIPISILLIKEHNDITDSFLYNLDLYDKNGHRVGFYKLDNNYYLQGYKLRKNGRKAEQTIKLNSVSKELVEKLLVITSRPREYLKKKGDDNYRKLFINTGQAFFHPRPCVSGSTSLSEKYIKSRFEQLKNAHANKSEEALNNLNKNLTLTRFRASCAVVGYLKDKDVSLMAKNLGHDKYRQDLLSHYLPDPILKYFQSRWIRIFQKGIICEAMKDNKNLLKASCFNNIKELERFLFNHSLKIEKSDSKDFAENDAKGKVLVGINVEVLKVLLAIQNGTIEDDKLSIKDSYYLSLSELIMEDIRNSDDVLLKSYLDTAEKEMEK</sequence>
<dbReference type="Proteomes" id="UP000031586">
    <property type="component" value="Unassembled WGS sequence"/>
</dbReference>